<dbReference type="EMBL" id="JAHUZB010000009">
    <property type="protein sequence ID" value="MBV7392281.1"/>
    <property type="molecule type" value="Genomic_DNA"/>
</dbReference>
<proteinExistence type="predicted"/>
<reference evidence="1 2" key="1">
    <citation type="submission" date="2021-06" db="EMBL/GenBank/DDBJ databases">
        <title>Enterococcus alishanensis sp. nov., a novel lactic acid bacterium isolated from fresh coffee beans.</title>
        <authorList>
            <person name="Chen Y.-S."/>
        </authorList>
    </citation>
    <scope>NUCLEOTIDE SEQUENCE [LARGE SCALE GENOMIC DNA]</scope>
    <source>
        <strain evidence="1 2">ALS3</strain>
    </source>
</reference>
<sequence length="111" mass="12951">MFILEKKIEPTQQIWSHIKQHYPGEKIAFIGIKKQLPHTFFRNKQITFYENLEDSPSSLLNQGKEILYKLSKDYSAIVFYVDCPKDVAEQLIECGKNLCIRLTVTTEEKVA</sequence>
<dbReference type="RefSeq" id="WP_218327493.1">
    <property type="nucleotide sequence ID" value="NZ_JAHUZB010000009.1"/>
</dbReference>
<accession>A0ABS6TH49</accession>
<comment type="caution">
    <text evidence="1">The sequence shown here is derived from an EMBL/GenBank/DDBJ whole genome shotgun (WGS) entry which is preliminary data.</text>
</comment>
<keyword evidence="2" id="KW-1185">Reference proteome</keyword>
<dbReference type="Proteomes" id="UP000774130">
    <property type="component" value="Unassembled WGS sequence"/>
</dbReference>
<evidence type="ECO:0000313" key="1">
    <source>
        <dbReference type="EMBL" id="MBV7392281.1"/>
    </source>
</evidence>
<organism evidence="1 2">
    <name type="scientific">Enterococcus alishanensis</name>
    <dbReference type="NCBI Taxonomy" id="1303817"/>
    <lineage>
        <taxon>Bacteria</taxon>
        <taxon>Bacillati</taxon>
        <taxon>Bacillota</taxon>
        <taxon>Bacilli</taxon>
        <taxon>Lactobacillales</taxon>
        <taxon>Enterococcaceae</taxon>
        <taxon>Enterococcus</taxon>
    </lineage>
</organism>
<name>A0ABS6TH49_9ENTE</name>
<protein>
    <submittedName>
        <fullName evidence="1">Uncharacterized protein</fullName>
    </submittedName>
</protein>
<gene>
    <name evidence="1" type="ORF">KUA55_16480</name>
</gene>
<evidence type="ECO:0000313" key="2">
    <source>
        <dbReference type="Proteomes" id="UP000774130"/>
    </source>
</evidence>